<dbReference type="EC" id="4.2.1.75" evidence="3 9"/>
<dbReference type="Gene3D" id="3.40.50.10090">
    <property type="match status" value="2"/>
</dbReference>
<evidence type="ECO:0000256" key="1">
    <source>
        <dbReference type="ARBA" id="ARBA00004772"/>
    </source>
</evidence>
<dbReference type="InterPro" id="IPR036108">
    <property type="entry name" value="4pyrrol_syn_uPrphyn_synt_sf"/>
</dbReference>
<dbReference type="CDD" id="cd06578">
    <property type="entry name" value="HemD"/>
    <property type="match status" value="1"/>
</dbReference>
<keyword evidence="5 9" id="KW-0627">Porphyrin biosynthesis</keyword>
<comment type="caution">
    <text evidence="11">The sequence shown here is derived from an EMBL/GenBank/DDBJ whole genome shotgun (WGS) entry which is preliminary data.</text>
</comment>
<dbReference type="RefSeq" id="WP_032514814.1">
    <property type="nucleotide sequence ID" value="NZ_JNAJ01000018.1"/>
</dbReference>
<comment type="catalytic activity">
    <reaction evidence="8 9">
        <text>hydroxymethylbilane = uroporphyrinogen III + H2O</text>
        <dbReference type="Rhea" id="RHEA:18965"/>
        <dbReference type="ChEBI" id="CHEBI:15377"/>
        <dbReference type="ChEBI" id="CHEBI:57308"/>
        <dbReference type="ChEBI" id="CHEBI:57845"/>
        <dbReference type="EC" id="4.2.1.75"/>
    </reaction>
</comment>
<evidence type="ECO:0000256" key="4">
    <source>
        <dbReference type="ARBA" id="ARBA00023239"/>
    </source>
</evidence>
<evidence type="ECO:0000259" key="10">
    <source>
        <dbReference type="Pfam" id="PF02602"/>
    </source>
</evidence>
<comment type="pathway">
    <text evidence="1 9">Porphyrin-containing compound metabolism; protoporphyrin-IX biosynthesis; coproporphyrinogen-III from 5-aminolevulinate: step 3/4.</text>
</comment>
<evidence type="ECO:0000256" key="2">
    <source>
        <dbReference type="ARBA" id="ARBA00008133"/>
    </source>
</evidence>
<dbReference type="Pfam" id="PF02602">
    <property type="entry name" value="HEM4"/>
    <property type="match status" value="1"/>
</dbReference>
<comment type="similarity">
    <text evidence="2 9">Belongs to the uroporphyrinogen-III synthase family.</text>
</comment>
<sequence length="265" mass="29720">MPIVDLPLDQKNIIMTRSKEGIIDIKKIFRSKGANIYDFPAISIGNPDDLNPLDEALNQINDFHWIIFSSSNGIKFVDKRLRYFNSSLKECSKKTKIAVVGEKTAQTLDDFGIKADFIPPEFVAESLIDNFPISGYGLRVFLPRVQTGGRDLIADQFRKAGSRVFEVAAYETRCPDSIPKETIDVISKRKVDAIIFSSGKTVSNSAVLLEKTLGKKWLKYLDQTKLLTIGPQTTKICKNIFGRVDSQAQKYTFEGLLEVAINIFS</sequence>
<evidence type="ECO:0000256" key="6">
    <source>
        <dbReference type="ARBA" id="ARBA00037589"/>
    </source>
</evidence>
<accession>A0A0A1ZPC7</accession>
<evidence type="ECO:0000256" key="3">
    <source>
        <dbReference type="ARBA" id="ARBA00013109"/>
    </source>
</evidence>
<protein>
    <recommendedName>
        <fullName evidence="7 9">Uroporphyrinogen-III synthase</fullName>
        <ecNumber evidence="3 9">4.2.1.75</ecNumber>
    </recommendedName>
</protein>
<dbReference type="GO" id="GO:0006782">
    <property type="term" value="P:protoporphyrinogen IX biosynthetic process"/>
    <property type="evidence" value="ECO:0007669"/>
    <property type="project" value="UniProtKB-UniRule"/>
</dbReference>
<evidence type="ECO:0000256" key="7">
    <source>
        <dbReference type="ARBA" id="ARBA00040167"/>
    </source>
</evidence>
<gene>
    <name evidence="11" type="ORF">EU93_1918</name>
</gene>
<dbReference type="GO" id="GO:0004852">
    <property type="term" value="F:uroporphyrinogen-III synthase activity"/>
    <property type="evidence" value="ECO:0007669"/>
    <property type="project" value="UniProtKB-UniRule"/>
</dbReference>
<comment type="function">
    <text evidence="6 9">Catalyzes cyclization of the linear tetrapyrrole, hydroxymethylbilane, to the macrocyclic uroporphyrinogen III.</text>
</comment>
<evidence type="ECO:0000313" key="11">
    <source>
        <dbReference type="EMBL" id="KGF90054.1"/>
    </source>
</evidence>
<evidence type="ECO:0000256" key="5">
    <source>
        <dbReference type="ARBA" id="ARBA00023244"/>
    </source>
</evidence>
<evidence type="ECO:0000256" key="9">
    <source>
        <dbReference type="RuleBase" id="RU366031"/>
    </source>
</evidence>
<evidence type="ECO:0000256" key="8">
    <source>
        <dbReference type="ARBA" id="ARBA00048617"/>
    </source>
</evidence>
<dbReference type="InterPro" id="IPR003754">
    <property type="entry name" value="4pyrrol_synth_uPrphyn_synth"/>
</dbReference>
<dbReference type="GO" id="GO:0006780">
    <property type="term" value="P:uroporphyrinogen III biosynthetic process"/>
    <property type="evidence" value="ECO:0007669"/>
    <property type="project" value="UniProtKB-UniRule"/>
</dbReference>
<dbReference type="OrthoDB" id="9815856at2"/>
<organism evidence="11 12">
    <name type="scientific">Prochlorococcus marinus str. MIT 9116</name>
    <dbReference type="NCBI Taxonomy" id="167544"/>
    <lineage>
        <taxon>Bacteria</taxon>
        <taxon>Bacillati</taxon>
        <taxon>Cyanobacteriota</taxon>
        <taxon>Cyanophyceae</taxon>
        <taxon>Synechococcales</taxon>
        <taxon>Prochlorococcaceae</taxon>
        <taxon>Prochlorococcus</taxon>
    </lineage>
</organism>
<dbReference type="PANTHER" id="PTHR38042:SF1">
    <property type="entry name" value="UROPORPHYRINOGEN-III SYNTHASE, CHLOROPLASTIC"/>
    <property type="match status" value="1"/>
</dbReference>
<dbReference type="Proteomes" id="UP000030491">
    <property type="component" value="Unassembled WGS sequence"/>
</dbReference>
<dbReference type="AlphaFoldDB" id="A0A0A1ZPC7"/>
<proteinExistence type="inferred from homology"/>
<dbReference type="PANTHER" id="PTHR38042">
    <property type="entry name" value="UROPORPHYRINOGEN-III SYNTHASE, CHLOROPLASTIC"/>
    <property type="match status" value="1"/>
</dbReference>
<dbReference type="UniPathway" id="UPA00251">
    <property type="reaction ID" value="UER00320"/>
</dbReference>
<feature type="domain" description="Tetrapyrrole biosynthesis uroporphyrinogen III synthase" evidence="10">
    <location>
        <begin position="25"/>
        <end position="258"/>
    </location>
</feature>
<reference evidence="12" key="1">
    <citation type="journal article" date="2014" name="Sci. Data">
        <title>Genomes of diverse isolates of the marine cyanobacterium Prochlorococcus.</title>
        <authorList>
            <person name="Biller S."/>
            <person name="Berube P."/>
            <person name="Thompson J."/>
            <person name="Kelly L."/>
            <person name="Roggensack S."/>
            <person name="Awad L."/>
            <person name="Roache-Johnson K."/>
            <person name="Ding H."/>
            <person name="Giovannoni S.J."/>
            <person name="Moore L.R."/>
            <person name="Chisholm S.W."/>
        </authorList>
    </citation>
    <scope>NUCLEOTIDE SEQUENCE [LARGE SCALE GENOMIC DNA]</scope>
</reference>
<dbReference type="EMBL" id="JNAJ01000018">
    <property type="protein sequence ID" value="KGF90054.1"/>
    <property type="molecule type" value="Genomic_DNA"/>
</dbReference>
<evidence type="ECO:0000313" key="12">
    <source>
        <dbReference type="Proteomes" id="UP000030491"/>
    </source>
</evidence>
<keyword evidence="4 9" id="KW-0456">Lyase</keyword>
<dbReference type="SUPFAM" id="SSF69618">
    <property type="entry name" value="HemD-like"/>
    <property type="match status" value="1"/>
</dbReference>
<name>A0A0A1ZPC7_PROMR</name>
<dbReference type="InterPro" id="IPR039793">
    <property type="entry name" value="UROS/Hem4"/>
</dbReference>